<dbReference type="Pfam" id="PF01321">
    <property type="entry name" value="Creatinase_N"/>
    <property type="match status" value="1"/>
</dbReference>
<dbReference type="InterPro" id="IPR000587">
    <property type="entry name" value="Creatinase_N"/>
</dbReference>
<keyword evidence="7" id="KW-0031">Aminopeptidase</keyword>
<dbReference type="SUPFAM" id="SSF53092">
    <property type="entry name" value="Creatinase/prolidase N-terminal domain"/>
    <property type="match status" value="1"/>
</dbReference>
<keyword evidence="3" id="KW-0378">Hydrolase</keyword>
<sequence length="593" mass="67950">MQVNEKLKEIRNLMKEKGMDAYVVPSFDAHQSEYVPEHWKSRAWISGFTGSAGTVVVTLNESGLWTDGRYFIQAEKELQGTEIKLFKMRQPGVPTYSEWLRDTLKQDACVGFDGKVFSCNQSKELEEKLKEKNISINDKYDLIDLIWEDRPTLPLEKVYIHDVKYSGKSTKEKLNIVRAEMKKKGAQYYIISSLDDIAWLYNIRGNDVSNNPVTISYALVSIDSAMLFIDSRKITDEVKSTLEDNGVEVRGYEEIENILKGIEKNLSIYYDPNKVSRWLYGCMPENTKKIEGKDISMLLKAIKNEVEIENLKKCHIKDNVAMVKFLYWLHNTIGREEITEVSAAEKLEDFRRAQEGFIDTSFDTIAAYRDHAAMMHYRATEKNQYTLSPEGMFLVDSGGQYLDGTTDITRTIVLGKITEEERKDFTLVLKGHIALCRAKFLHGVTGTNLDVLARLPLWEQGIDYKCGTGHGVGFLLSVHEAPQRFGVEYNDAILESGMVITNEPGVYKEGKHGIRTENTLLVVEDRSTDSGQFMKFEVLSYCPIDLDGVDFSMLTNEEKDWLNNYHKDVYAKLSPYLTDEEKQWLKENTKVIQ</sequence>
<evidence type="ECO:0000259" key="4">
    <source>
        <dbReference type="Pfam" id="PF00557"/>
    </source>
</evidence>
<dbReference type="GO" id="GO:0046872">
    <property type="term" value="F:metal ion binding"/>
    <property type="evidence" value="ECO:0007669"/>
    <property type="project" value="UniProtKB-KW"/>
</dbReference>
<proteinExistence type="inferred from homology"/>
<evidence type="ECO:0000256" key="2">
    <source>
        <dbReference type="ARBA" id="ARBA00022723"/>
    </source>
</evidence>
<dbReference type="FunFam" id="3.90.230.10:FF:000009">
    <property type="entry name" value="xaa-Pro aminopeptidase 2"/>
    <property type="match status" value="1"/>
</dbReference>
<dbReference type="InterPro" id="IPR032416">
    <property type="entry name" value="Peptidase_M24_C"/>
</dbReference>
<evidence type="ECO:0000256" key="3">
    <source>
        <dbReference type="ARBA" id="ARBA00022801"/>
    </source>
</evidence>
<evidence type="ECO:0000313" key="8">
    <source>
        <dbReference type="Proteomes" id="UP000198625"/>
    </source>
</evidence>
<dbReference type="Gene3D" id="3.40.350.10">
    <property type="entry name" value="Creatinase/prolidase N-terminal domain"/>
    <property type="match status" value="2"/>
</dbReference>
<comment type="similarity">
    <text evidence="1">Belongs to the peptidase M24B family.</text>
</comment>
<dbReference type="EMBL" id="FNQE01000006">
    <property type="protein sequence ID" value="SDY73010.1"/>
    <property type="molecule type" value="Genomic_DNA"/>
</dbReference>
<dbReference type="InterPro" id="IPR029149">
    <property type="entry name" value="Creatin/AminoP/Spt16_N"/>
</dbReference>
<dbReference type="CDD" id="cd01085">
    <property type="entry name" value="APP"/>
    <property type="match status" value="1"/>
</dbReference>
<feature type="domain" description="Peptidase M24" evidence="4">
    <location>
        <begin position="309"/>
        <end position="524"/>
    </location>
</feature>
<dbReference type="GO" id="GO:0070006">
    <property type="term" value="F:metalloaminopeptidase activity"/>
    <property type="evidence" value="ECO:0007669"/>
    <property type="project" value="InterPro"/>
</dbReference>
<dbReference type="STRING" id="415015.SAMN05660462_00746"/>
<feature type="domain" description="Creatinase N-terminal" evidence="5">
    <location>
        <begin position="7"/>
        <end position="134"/>
    </location>
</feature>
<dbReference type="OrthoDB" id="9806388at2"/>
<dbReference type="PANTHER" id="PTHR43763">
    <property type="entry name" value="XAA-PRO AMINOPEPTIDASE 1"/>
    <property type="match status" value="1"/>
</dbReference>
<dbReference type="InterPro" id="IPR036005">
    <property type="entry name" value="Creatinase/aminopeptidase-like"/>
</dbReference>
<name>A0A1H3M8G8_9FIRM</name>
<protein>
    <submittedName>
        <fullName evidence="7">Xaa-Pro aminopeptidase</fullName>
    </submittedName>
</protein>
<evidence type="ECO:0000259" key="6">
    <source>
        <dbReference type="Pfam" id="PF16188"/>
    </source>
</evidence>
<feature type="domain" description="Peptidase M24 C-terminal" evidence="6">
    <location>
        <begin position="532"/>
        <end position="591"/>
    </location>
</feature>
<dbReference type="InterPro" id="IPR050422">
    <property type="entry name" value="X-Pro_aminopeptidase_P"/>
</dbReference>
<keyword evidence="8" id="KW-1185">Reference proteome</keyword>
<dbReference type="InterPro" id="IPR000994">
    <property type="entry name" value="Pept_M24"/>
</dbReference>
<dbReference type="Pfam" id="PF16189">
    <property type="entry name" value="Creatinase_N_2"/>
    <property type="match status" value="1"/>
</dbReference>
<keyword evidence="7" id="KW-0645">Protease</keyword>
<dbReference type="Pfam" id="PF00557">
    <property type="entry name" value="Peptidase_M24"/>
    <property type="match status" value="1"/>
</dbReference>
<evidence type="ECO:0000259" key="5">
    <source>
        <dbReference type="Pfam" id="PF01321"/>
    </source>
</evidence>
<dbReference type="GO" id="GO:0005737">
    <property type="term" value="C:cytoplasm"/>
    <property type="evidence" value="ECO:0007669"/>
    <property type="project" value="UniProtKB-ARBA"/>
</dbReference>
<dbReference type="Gene3D" id="3.90.230.10">
    <property type="entry name" value="Creatinase/methionine aminopeptidase superfamily"/>
    <property type="match status" value="1"/>
</dbReference>
<evidence type="ECO:0000313" key="7">
    <source>
        <dbReference type="EMBL" id="SDY73010.1"/>
    </source>
</evidence>
<dbReference type="PANTHER" id="PTHR43763:SF6">
    <property type="entry name" value="XAA-PRO AMINOPEPTIDASE 1"/>
    <property type="match status" value="1"/>
</dbReference>
<dbReference type="InterPro" id="IPR033740">
    <property type="entry name" value="Pept_M24B"/>
</dbReference>
<dbReference type="FunFam" id="3.40.350.10:FF:000003">
    <property type="entry name" value="Xaa-pro aminopeptidase P"/>
    <property type="match status" value="1"/>
</dbReference>
<organism evidence="7 8">
    <name type="scientific">Proteiniborus ethanoligenes</name>
    <dbReference type="NCBI Taxonomy" id="415015"/>
    <lineage>
        <taxon>Bacteria</taxon>
        <taxon>Bacillati</taxon>
        <taxon>Bacillota</taxon>
        <taxon>Clostridia</taxon>
        <taxon>Eubacteriales</taxon>
        <taxon>Proteiniborus</taxon>
    </lineage>
</organism>
<dbReference type="SUPFAM" id="SSF55920">
    <property type="entry name" value="Creatinase/aminopeptidase"/>
    <property type="match status" value="1"/>
</dbReference>
<gene>
    <name evidence="7" type="ORF">SAMN05660462_00746</name>
</gene>
<evidence type="ECO:0000256" key="1">
    <source>
        <dbReference type="ARBA" id="ARBA00008766"/>
    </source>
</evidence>
<accession>A0A1H3M8G8</accession>
<dbReference type="AlphaFoldDB" id="A0A1H3M8G8"/>
<keyword evidence="2" id="KW-0479">Metal-binding</keyword>
<reference evidence="7 8" key="1">
    <citation type="submission" date="2016-10" db="EMBL/GenBank/DDBJ databases">
        <authorList>
            <person name="de Groot N.N."/>
        </authorList>
    </citation>
    <scope>NUCLEOTIDE SEQUENCE [LARGE SCALE GENOMIC DNA]</scope>
    <source>
        <strain evidence="7 8">DSM 21650</strain>
    </source>
</reference>
<dbReference type="Pfam" id="PF16188">
    <property type="entry name" value="Peptidase_M24_C"/>
    <property type="match status" value="1"/>
</dbReference>
<dbReference type="RefSeq" id="WP_091727404.1">
    <property type="nucleotide sequence ID" value="NZ_FNQE01000006.1"/>
</dbReference>
<dbReference type="Proteomes" id="UP000198625">
    <property type="component" value="Unassembled WGS sequence"/>
</dbReference>